<dbReference type="EMBL" id="MVGT01003871">
    <property type="protein sequence ID" value="OVA03042.1"/>
    <property type="molecule type" value="Genomic_DNA"/>
</dbReference>
<keyword evidence="5" id="KW-1185">Reference proteome</keyword>
<keyword evidence="3" id="KW-0012">Acyltransferase</keyword>
<dbReference type="AlphaFoldDB" id="A0A200PXT9"/>
<evidence type="ECO:0000256" key="1">
    <source>
        <dbReference type="ARBA" id="ARBA00009861"/>
    </source>
</evidence>
<organism evidence="4 5">
    <name type="scientific">Macleaya cordata</name>
    <name type="common">Five-seeded plume-poppy</name>
    <name type="synonym">Bocconia cordata</name>
    <dbReference type="NCBI Taxonomy" id="56857"/>
    <lineage>
        <taxon>Eukaryota</taxon>
        <taxon>Viridiplantae</taxon>
        <taxon>Streptophyta</taxon>
        <taxon>Embryophyta</taxon>
        <taxon>Tracheophyta</taxon>
        <taxon>Spermatophyta</taxon>
        <taxon>Magnoliopsida</taxon>
        <taxon>Ranunculales</taxon>
        <taxon>Papaveraceae</taxon>
        <taxon>Papaveroideae</taxon>
        <taxon>Macleaya</taxon>
    </lineage>
</organism>
<dbReference type="Pfam" id="PF02458">
    <property type="entry name" value="Transferase"/>
    <property type="match status" value="1"/>
</dbReference>
<keyword evidence="2 4" id="KW-0808">Transferase</keyword>
<dbReference type="STRING" id="56857.A0A200PXT9"/>
<dbReference type="Proteomes" id="UP000195402">
    <property type="component" value="Unassembled WGS sequence"/>
</dbReference>
<dbReference type="InterPro" id="IPR050317">
    <property type="entry name" value="Plant_Fungal_Acyltransferase"/>
</dbReference>
<dbReference type="InParanoid" id="A0A200PXT9"/>
<evidence type="ECO:0000313" key="4">
    <source>
        <dbReference type="EMBL" id="OVA03042.1"/>
    </source>
</evidence>
<dbReference type="FunFam" id="3.30.559.10:FF:000008">
    <property type="entry name" value="Tryptamine hydroxycinnamoyl transferase"/>
    <property type="match status" value="1"/>
</dbReference>
<evidence type="ECO:0000313" key="5">
    <source>
        <dbReference type="Proteomes" id="UP000195402"/>
    </source>
</evidence>
<evidence type="ECO:0000256" key="3">
    <source>
        <dbReference type="ARBA" id="ARBA00023315"/>
    </source>
</evidence>
<dbReference type="InterPro" id="IPR023213">
    <property type="entry name" value="CAT-like_dom_sf"/>
</dbReference>
<dbReference type="GO" id="GO:0016747">
    <property type="term" value="F:acyltransferase activity, transferring groups other than amino-acyl groups"/>
    <property type="evidence" value="ECO:0007669"/>
    <property type="project" value="TreeGrafter"/>
</dbReference>
<dbReference type="OrthoDB" id="671439at2759"/>
<evidence type="ECO:0000256" key="2">
    <source>
        <dbReference type="ARBA" id="ARBA00022679"/>
    </source>
</evidence>
<dbReference type="Gene3D" id="3.30.559.10">
    <property type="entry name" value="Chloramphenicol acetyltransferase-like domain"/>
    <property type="match status" value="2"/>
</dbReference>
<dbReference type="PANTHER" id="PTHR31642">
    <property type="entry name" value="TRICHOTHECENE 3-O-ACETYLTRANSFERASE"/>
    <property type="match status" value="1"/>
</dbReference>
<accession>A0A200PXT9</accession>
<sequence length="442" mass="49772">MSIQVQQLCSKLVTPTYNGDHPPLITQFVPLSVFDRLAEDTCIPLIYAYKPPTPSNTMLEQGLRKALTEYREWAGRFCTDDNGHHVIQLNDKGLRFIEASTDCTLDQAMPFTPSTLLSLNPSFNGVKELALVQLTRFTCGSLVVSFSANHMVADGVLVSQFLVAWGQACRGLEIDPSPLHDRSIFAPRDPSRVEFDHKSVELTKGKIKEEYISPDNKPPYSRDDVILHKAHFTPEFIAKLKSKAATSSVSGVNRPYSAFESMVAHLWRAITRVRGLTKFQTTEIRISVNGRRRLKPRVPNEYFGNLVLWAYPAAQVKDLLHESLSHTAEIIHEAVMKVNDDYFKSFIDFASYNLQDEDLIPEANRSLSALWPNLEFISWLGFPFNNIDFGVGKPCILMPSFDPLEGLIYLVPSFAGDGGIDVFITLFQQQLALFEEICYSID</sequence>
<comment type="similarity">
    <text evidence="1">Belongs to the plant acyltransferase family.</text>
</comment>
<name>A0A200PXT9_MACCD</name>
<reference evidence="4 5" key="1">
    <citation type="journal article" date="2017" name="Mol. Plant">
        <title>The Genome of Medicinal Plant Macleaya cordata Provides New Insights into Benzylisoquinoline Alkaloids Metabolism.</title>
        <authorList>
            <person name="Liu X."/>
            <person name="Liu Y."/>
            <person name="Huang P."/>
            <person name="Ma Y."/>
            <person name="Qing Z."/>
            <person name="Tang Q."/>
            <person name="Cao H."/>
            <person name="Cheng P."/>
            <person name="Zheng Y."/>
            <person name="Yuan Z."/>
            <person name="Zhou Y."/>
            <person name="Liu J."/>
            <person name="Tang Z."/>
            <person name="Zhuo Y."/>
            <person name="Zhang Y."/>
            <person name="Yu L."/>
            <person name="Huang J."/>
            <person name="Yang P."/>
            <person name="Peng Q."/>
            <person name="Zhang J."/>
            <person name="Jiang W."/>
            <person name="Zhang Z."/>
            <person name="Lin K."/>
            <person name="Ro D.K."/>
            <person name="Chen X."/>
            <person name="Xiong X."/>
            <person name="Shang Y."/>
            <person name="Huang S."/>
            <person name="Zeng J."/>
        </authorList>
    </citation>
    <scope>NUCLEOTIDE SEQUENCE [LARGE SCALE GENOMIC DNA]</scope>
    <source>
        <strain evidence="5">cv. BLH2017</strain>
        <tissue evidence="4">Root</tissue>
    </source>
</reference>
<dbReference type="PANTHER" id="PTHR31642:SF13">
    <property type="entry name" value="AGMATINE HYDROXYCINNAMOYLTRANSFERASE 1"/>
    <property type="match status" value="1"/>
</dbReference>
<protein>
    <submittedName>
        <fullName evidence="4">Transferase</fullName>
    </submittedName>
</protein>
<dbReference type="OMA" id="CCYSIDL"/>
<gene>
    <name evidence="4" type="ORF">BVC80_1807g13</name>
</gene>
<comment type="caution">
    <text evidence="4">The sequence shown here is derived from an EMBL/GenBank/DDBJ whole genome shotgun (WGS) entry which is preliminary data.</text>
</comment>
<proteinExistence type="inferred from homology"/>